<dbReference type="OrthoDB" id="116243at2"/>
<evidence type="ECO:0000313" key="2">
    <source>
        <dbReference type="EMBL" id="SEQ82207.1"/>
    </source>
</evidence>
<dbReference type="STRING" id="65499.SAMN04488000_104472"/>
<dbReference type="AlphaFoldDB" id="A0A1H9J619"/>
<name>A0A1H9J619_9PSEU</name>
<reference evidence="3" key="1">
    <citation type="submission" date="2016-10" db="EMBL/GenBank/DDBJ databases">
        <authorList>
            <person name="Varghese N."/>
            <person name="Submissions S."/>
        </authorList>
    </citation>
    <scope>NUCLEOTIDE SEQUENCE [LARGE SCALE GENOMIC DNA]</scope>
    <source>
        <strain evidence="3">DSM 44437</strain>
    </source>
</reference>
<evidence type="ECO:0000313" key="3">
    <source>
        <dbReference type="Proteomes" id="UP000199503"/>
    </source>
</evidence>
<proteinExistence type="predicted"/>
<gene>
    <name evidence="2" type="ORF">SAMN04488000_104472</name>
</gene>
<accession>A0A1H9J619</accession>
<feature type="region of interest" description="Disordered" evidence="1">
    <location>
        <begin position="1"/>
        <end position="22"/>
    </location>
</feature>
<keyword evidence="3" id="KW-1185">Reference proteome</keyword>
<sequence>MNGSRLVIPESGEQPWDPLPRPLLTPGERETLLFPFLEEGLRRGDKCLCLTDGMEAAPVRDRVVGTAWPGACAAIDDNFDLLRAADEMSWVLPGAPPAMTCSSTNRPSTTSSRFFALTPWCCWISP</sequence>
<dbReference type="RefSeq" id="WP_089915478.1">
    <property type="nucleotide sequence ID" value="NZ_FOFV01000004.1"/>
</dbReference>
<dbReference type="EMBL" id="FOFV01000004">
    <property type="protein sequence ID" value="SEQ82207.1"/>
    <property type="molecule type" value="Genomic_DNA"/>
</dbReference>
<protein>
    <submittedName>
        <fullName evidence="2">Uncharacterized protein</fullName>
    </submittedName>
</protein>
<organism evidence="2 3">
    <name type="scientific">Lentzea albida</name>
    <dbReference type="NCBI Taxonomy" id="65499"/>
    <lineage>
        <taxon>Bacteria</taxon>
        <taxon>Bacillati</taxon>
        <taxon>Actinomycetota</taxon>
        <taxon>Actinomycetes</taxon>
        <taxon>Pseudonocardiales</taxon>
        <taxon>Pseudonocardiaceae</taxon>
        <taxon>Lentzea</taxon>
    </lineage>
</organism>
<dbReference type="Proteomes" id="UP000199503">
    <property type="component" value="Unassembled WGS sequence"/>
</dbReference>
<evidence type="ECO:0000256" key="1">
    <source>
        <dbReference type="SAM" id="MobiDB-lite"/>
    </source>
</evidence>